<feature type="domain" description="Glycosyl transferase family 1" evidence="3">
    <location>
        <begin position="186"/>
        <end position="313"/>
    </location>
</feature>
<evidence type="ECO:0000256" key="1">
    <source>
        <dbReference type="ARBA" id="ARBA00022676"/>
    </source>
</evidence>
<sequence>MALVGPARYPVREPYAGGLEAFCHTLVAALRDLGHDVDFYAAEGSDGNVKDFELPGVDWGAHADEATDTTYPEGGREREDAAFVELRRLLVARGYDVVHNNSLNPLIFPSAASPERLPMLTTLHTPLVDDIQTAISQSGLRAGRFAAVSRTTARDWRLPSEPVIIPNGVNVNLWRPGPGGDAAVWFGRLVPEKGAHLAIDACRKAGLPLVLAGRNGDHHYFRDEIEPRLGDGVEWVGELPHAELRKLVAGCCVAIASPRWEEPFGLVAFEAMACGTPVAAFRRGGMGEFLCDAPACLAPADDVNALADAITRARGLDREVVRRWVVDKHSLSQTAKRYTDVYRQVASFGKVGK</sequence>
<dbReference type="Pfam" id="PF00534">
    <property type="entry name" value="Glycos_transf_1"/>
    <property type="match status" value="1"/>
</dbReference>
<dbReference type="PANTHER" id="PTHR12526">
    <property type="entry name" value="GLYCOSYLTRANSFERASE"/>
    <property type="match status" value="1"/>
</dbReference>
<dbReference type="InterPro" id="IPR028098">
    <property type="entry name" value="Glyco_trans_4-like_N"/>
</dbReference>
<evidence type="ECO:0000313" key="7">
    <source>
        <dbReference type="Proteomes" id="UP000516235"/>
    </source>
</evidence>
<name>A0A7H0K269_9CORY</name>
<dbReference type="SUPFAM" id="SSF53756">
    <property type="entry name" value="UDP-Glycosyltransferase/glycogen phosphorylase"/>
    <property type="match status" value="1"/>
</dbReference>
<evidence type="ECO:0000313" key="8">
    <source>
        <dbReference type="Proteomes" id="UP000642876"/>
    </source>
</evidence>
<dbReference type="EMBL" id="JACMYE010000001">
    <property type="protein sequence ID" value="MBC3177725.1"/>
    <property type="molecule type" value="Genomic_DNA"/>
</dbReference>
<evidence type="ECO:0000256" key="2">
    <source>
        <dbReference type="ARBA" id="ARBA00022679"/>
    </source>
</evidence>
<evidence type="ECO:0000313" key="6">
    <source>
        <dbReference type="EMBL" id="QNP91385.1"/>
    </source>
</evidence>
<organism evidence="6 7">
    <name type="scientific">Corynebacterium lujinxingii</name>
    <dbReference type="NCBI Taxonomy" id="2763010"/>
    <lineage>
        <taxon>Bacteria</taxon>
        <taxon>Bacillati</taxon>
        <taxon>Actinomycetota</taxon>
        <taxon>Actinomycetes</taxon>
        <taxon>Mycobacteriales</taxon>
        <taxon>Corynebacteriaceae</taxon>
        <taxon>Corynebacterium</taxon>
    </lineage>
</organism>
<dbReference type="PANTHER" id="PTHR12526:SF595">
    <property type="entry name" value="BLL5217 PROTEIN"/>
    <property type="match status" value="1"/>
</dbReference>
<dbReference type="GO" id="GO:0016757">
    <property type="term" value="F:glycosyltransferase activity"/>
    <property type="evidence" value="ECO:0007669"/>
    <property type="project" value="UniProtKB-KW"/>
</dbReference>
<dbReference type="AlphaFoldDB" id="A0A7H0K269"/>
<feature type="domain" description="Glycosyltransferase subfamily 4-like N-terminal" evidence="4">
    <location>
        <begin position="17"/>
        <end position="172"/>
    </location>
</feature>
<evidence type="ECO:0000259" key="4">
    <source>
        <dbReference type="Pfam" id="PF13439"/>
    </source>
</evidence>
<dbReference type="Proteomes" id="UP000642876">
    <property type="component" value="Unassembled WGS sequence"/>
</dbReference>
<accession>A0A7H0K269</accession>
<keyword evidence="1" id="KW-0328">Glycosyltransferase</keyword>
<dbReference type="EMBL" id="CP061032">
    <property type="protein sequence ID" value="QNP91385.1"/>
    <property type="molecule type" value="Genomic_DNA"/>
</dbReference>
<dbReference type="Gene3D" id="3.40.50.2000">
    <property type="entry name" value="Glycogen Phosphorylase B"/>
    <property type="match status" value="2"/>
</dbReference>
<dbReference type="Proteomes" id="UP000516235">
    <property type="component" value="Chromosome"/>
</dbReference>
<keyword evidence="8" id="KW-1185">Reference proteome</keyword>
<gene>
    <name evidence="5" type="ORF">H7348_00115</name>
    <name evidence="6" type="ORF">IAU68_09085</name>
</gene>
<dbReference type="KEGG" id="cluj:IAU68_09085"/>
<dbReference type="InterPro" id="IPR001296">
    <property type="entry name" value="Glyco_trans_1"/>
</dbReference>
<proteinExistence type="predicted"/>
<keyword evidence="2 6" id="KW-0808">Transferase</keyword>
<dbReference type="Pfam" id="PF13439">
    <property type="entry name" value="Glyco_transf_4"/>
    <property type="match status" value="1"/>
</dbReference>
<evidence type="ECO:0000259" key="3">
    <source>
        <dbReference type="Pfam" id="PF00534"/>
    </source>
</evidence>
<protein>
    <submittedName>
        <fullName evidence="6">Glycosyltransferase family 4 protein</fullName>
    </submittedName>
</protein>
<evidence type="ECO:0000313" key="5">
    <source>
        <dbReference type="EMBL" id="MBC3177725.1"/>
    </source>
</evidence>
<reference evidence="7 8" key="1">
    <citation type="submission" date="2020-08" db="EMBL/GenBank/DDBJ databases">
        <title>novel species in genus Corynebacterium.</title>
        <authorList>
            <person name="Zhang G."/>
        </authorList>
    </citation>
    <scope>NUCLEOTIDE SEQUENCE [LARGE SCALE GENOMIC DNA]</scope>
    <source>
        <strain evidence="7 8">zg-917</strain>
        <strain evidence="6">Zg-917</strain>
    </source>
</reference>
<dbReference type="CDD" id="cd03802">
    <property type="entry name" value="GT4_AviGT4-like"/>
    <property type="match status" value="1"/>
</dbReference>